<gene>
    <name evidence="3" type="ORF">UY83_C0004G0030</name>
</gene>
<protein>
    <submittedName>
        <fullName evidence="3">Protecting protein DprA protein</fullName>
    </submittedName>
</protein>
<dbReference type="SUPFAM" id="SSF102405">
    <property type="entry name" value="MCP/YpsA-like"/>
    <property type="match status" value="1"/>
</dbReference>
<organism evidence="3 4">
    <name type="scientific">Candidatus Adlerbacteria bacterium GW2011_GWA1_54_10</name>
    <dbReference type="NCBI Taxonomy" id="1618605"/>
    <lineage>
        <taxon>Bacteria</taxon>
        <taxon>Candidatus Adleribacteriota</taxon>
    </lineage>
</organism>
<dbReference type="GO" id="GO:0009294">
    <property type="term" value="P:DNA-mediated transformation"/>
    <property type="evidence" value="ECO:0007669"/>
    <property type="project" value="InterPro"/>
</dbReference>
<dbReference type="AlphaFoldDB" id="A0A0G1XXJ5"/>
<evidence type="ECO:0000313" key="3">
    <source>
        <dbReference type="EMBL" id="KKW35706.1"/>
    </source>
</evidence>
<dbReference type="EMBL" id="LCRO01000004">
    <property type="protein sequence ID" value="KKW35706.1"/>
    <property type="molecule type" value="Genomic_DNA"/>
</dbReference>
<evidence type="ECO:0000256" key="1">
    <source>
        <dbReference type="ARBA" id="ARBA00006525"/>
    </source>
</evidence>
<dbReference type="PANTHER" id="PTHR43022:SF1">
    <property type="entry name" value="PROTEIN SMF"/>
    <property type="match status" value="1"/>
</dbReference>
<dbReference type="PATRIC" id="fig|1618605.3.peg.351"/>
<dbReference type="InterPro" id="IPR057666">
    <property type="entry name" value="DrpA_SLOG"/>
</dbReference>
<dbReference type="NCBIfam" id="TIGR00732">
    <property type="entry name" value="dprA"/>
    <property type="match status" value="1"/>
</dbReference>
<feature type="domain" description="Smf/DprA SLOG" evidence="2">
    <location>
        <begin position="18"/>
        <end position="223"/>
    </location>
</feature>
<dbReference type="Gene3D" id="3.40.50.450">
    <property type="match status" value="1"/>
</dbReference>
<comment type="similarity">
    <text evidence="1">Belongs to the DprA/Smf family.</text>
</comment>
<name>A0A0G1XXJ5_9BACT</name>
<evidence type="ECO:0000313" key="4">
    <source>
        <dbReference type="Proteomes" id="UP000034740"/>
    </source>
</evidence>
<accession>A0A0G1XXJ5</accession>
<proteinExistence type="inferred from homology"/>
<dbReference type="InterPro" id="IPR003488">
    <property type="entry name" value="DprA"/>
</dbReference>
<comment type="caution">
    <text evidence="3">The sequence shown here is derived from an EMBL/GenBank/DDBJ whole genome shotgun (WGS) entry which is preliminary data.</text>
</comment>
<dbReference type="Proteomes" id="UP000034740">
    <property type="component" value="Unassembled WGS sequence"/>
</dbReference>
<sequence>MPLPIRQTGWAMRQLPPKEFPDLLKEIPDKPAMLYIRGQMPPKGHRLLCVVGSRATSIYGRRACTSLISGLANYPVAIVSGMALGIDSEAHKAALDVGLPTVAVLPSSLDDGSIYPSTNKALAQRILARGGALISEDRGPHKAAIYDFPKRNRISAGMSAAALIVEAGEKSGTLITARLALDYNREVLAVPHELGKETGAGVNRLIREGATLVQKSEDILQALGLKERGSPAQMALPTDLTECEAKILHAMTEPLVRDEVIERGALSAQEANIALSSLLIRGLIVERLGKIERP</sequence>
<dbReference type="PANTHER" id="PTHR43022">
    <property type="entry name" value="PROTEIN SMF"/>
    <property type="match status" value="1"/>
</dbReference>
<evidence type="ECO:0000259" key="2">
    <source>
        <dbReference type="Pfam" id="PF02481"/>
    </source>
</evidence>
<reference evidence="3 4" key="1">
    <citation type="journal article" date="2015" name="Nature">
        <title>rRNA introns, odd ribosomes, and small enigmatic genomes across a large radiation of phyla.</title>
        <authorList>
            <person name="Brown C.T."/>
            <person name="Hug L.A."/>
            <person name="Thomas B.C."/>
            <person name="Sharon I."/>
            <person name="Castelle C.J."/>
            <person name="Singh A."/>
            <person name="Wilkins M.J."/>
            <person name="Williams K.H."/>
            <person name="Banfield J.F."/>
        </authorList>
    </citation>
    <scope>NUCLEOTIDE SEQUENCE [LARGE SCALE GENOMIC DNA]</scope>
</reference>
<dbReference type="Pfam" id="PF02481">
    <property type="entry name" value="DNA_processg_A"/>
    <property type="match status" value="1"/>
</dbReference>